<dbReference type="Pfam" id="PF00006">
    <property type="entry name" value="ATP-synt_ab"/>
    <property type="match status" value="1"/>
</dbReference>
<evidence type="ECO:0000256" key="10">
    <source>
        <dbReference type="ARBA" id="ARBA00023196"/>
    </source>
</evidence>
<keyword evidence="9 12" id="KW-0472">Membrane</keyword>
<sequence length="472" mass="51846">MTDNNDKKNNVGNIVQIVGPVVDVRFEKGSLPKLLNALTVSLNDEIFTFEVAQHIGDDTVRAISMVSTNGLSRGLEVLDTGKPISVPVGKQVLGRMFDVLGNPIDLKEKPKVLTVPIHATAPSYEQQKTESEIFETGIKVIDLLVPYVKGGKIGLFGGAGVGKTVLVQELINNIANEHGGLSVFAGVGERTREGNDLYNEMKASGVIEKTALVFGQMNEPPGARMRVALTGLTMAEYFRDHEKQDVLLFIDNIFRFTQAGSEVSALLGRMPSAVGYQPTLATEMGQLQERITSTNDGSITSVQAVYVPADDLTDPAPATTFSHLDAKTVLDRNIAALGIYPAIDPLESSSRLLDPLSVGQEHYDTARQVVSILQRFKELQDIIAILGMGELSDEDKKIVARARRIRNFLSQPFFVAEKFSGKSGKYVRMKDTVRSFKEILEGKYDNYPEELFLYAGSIEDVKDRFNKSKEDK</sequence>
<evidence type="ECO:0000256" key="2">
    <source>
        <dbReference type="ARBA" id="ARBA00008936"/>
    </source>
</evidence>
<dbReference type="GO" id="GO:0005524">
    <property type="term" value="F:ATP binding"/>
    <property type="evidence" value="ECO:0007669"/>
    <property type="project" value="UniProtKB-UniRule"/>
</dbReference>
<dbReference type="RefSeq" id="WP_223644838.1">
    <property type="nucleotide sequence ID" value="NZ_JAIQBY010000033.1"/>
</dbReference>
<keyword evidence="5 12" id="KW-0375">Hydrogen ion transport</keyword>
<accession>A0A953NDJ1</accession>
<evidence type="ECO:0000256" key="4">
    <source>
        <dbReference type="ARBA" id="ARBA00022741"/>
    </source>
</evidence>
<keyword evidence="6 12" id="KW-0067">ATP-binding</keyword>
<keyword evidence="8 12" id="KW-0406">Ion transport</keyword>
<comment type="catalytic activity">
    <reaction evidence="12">
        <text>ATP + H2O + 4 H(+)(in) = ADP + phosphate + 5 H(+)(out)</text>
        <dbReference type="Rhea" id="RHEA:57720"/>
        <dbReference type="ChEBI" id="CHEBI:15377"/>
        <dbReference type="ChEBI" id="CHEBI:15378"/>
        <dbReference type="ChEBI" id="CHEBI:30616"/>
        <dbReference type="ChEBI" id="CHEBI:43474"/>
        <dbReference type="ChEBI" id="CHEBI:456216"/>
        <dbReference type="EC" id="7.1.2.2"/>
    </reaction>
</comment>
<dbReference type="FunFam" id="2.40.10.170:FF:000005">
    <property type="entry name" value="ATP synthase subunit beta"/>
    <property type="match status" value="1"/>
</dbReference>
<dbReference type="SUPFAM" id="SSF52540">
    <property type="entry name" value="P-loop containing nucleoside triphosphate hydrolases"/>
    <property type="match status" value="1"/>
</dbReference>
<dbReference type="HAMAP" id="MF_01347">
    <property type="entry name" value="ATP_synth_beta_bact"/>
    <property type="match status" value="1"/>
</dbReference>
<dbReference type="SUPFAM" id="SSF47917">
    <property type="entry name" value="C-terminal domain of alpha and beta subunits of F1 ATP synthase"/>
    <property type="match status" value="1"/>
</dbReference>
<evidence type="ECO:0000256" key="1">
    <source>
        <dbReference type="ARBA" id="ARBA00004170"/>
    </source>
</evidence>
<dbReference type="SUPFAM" id="SSF50615">
    <property type="entry name" value="N-terminal domain of alpha and beta subunits of F1 ATP synthase"/>
    <property type="match status" value="1"/>
</dbReference>
<dbReference type="Gene3D" id="3.40.50.300">
    <property type="entry name" value="P-loop containing nucleotide triphosphate hydrolases"/>
    <property type="match status" value="1"/>
</dbReference>
<dbReference type="PANTHER" id="PTHR15184:SF71">
    <property type="entry name" value="ATP SYNTHASE SUBUNIT BETA, MITOCHONDRIAL"/>
    <property type="match status" value="1"/>
</dbReference>
<feature type="binding site" evidence="12">
    <location>
        <begin position="157"/>
        <end position="164"/>
    </location>
    <ligand>
        <name>ATP</name>
        <dbReference type="ChEBI" id="CHEBI:30616"/>
    </ligand>
</feature>
<keyword evidence="3 12" id="KW-0813">Transport</keyword>
<feature type="domain" description="AAA+ ATPase" evidence="13">
    <location>
        <begin position="149"/>
        <end position="413"/>
    </location>
</feature>
<dbReference type="InterPro" id="IPR027417">
    <property type="entry name" value="P-loop_NTPase"/>
</dbReference>
<comment type="function">
    <text evidence="12">Produces ATP from ADP in the presence of a proton gradient across the membrane. The catalytic sites are hosted primarily by the beta subunits.</text>
</comment>
<evidence type="ECO:0000256" key="11">
    <source>
        <dbReference type="ARBA" id="ARBA00023310"/>
    </source>
</evidence>
<dbReference type="Pfam" id="PF22919">
    <property type="entry name" value="ATP-synt_VA_C"/>
    <property type="match status" value="1"/>
</dbReference>
<organism evidence="14 15">
    <name type="scientific">Mycoplasma tauri</name>
    <dbReference type="NCBI Taxonomy" id="547987"/>
    <lineage>
        <taxon>Bacteria</taxon>
        <taxon>Bacillati</taxon>
        <taxon>Mycoplasmatota</taxon>
        <taxon>Mollicutes</taxon>
        <taxon>Mycoplasmataceae</taxon>
        <taxon>Mycoplasma</taxon>
    </lineage>
</organism>
<dbReference type="EMBL" id="JAIQBY010000033">
    <property type="protein sequence ID" value="MBZ4195605.1"/>
    <property type="molecule type" value="Genomic_DNA"/>
</dbReference>
<evidence type="ECO:0000256" key="8">
    <source>
        <dbReference type="ARBA" id="ARBA00023065"/>
    </source>
</evidence>
<dbReference type="FunFam" id="3.40.50.300:FF:000004">
    <property type="entry name" value="ATP synthase subunit beta"/>
    <property type="match status" value="1"/>
</dbReference>
<dbReference type="InterPro" id="IPR036121">
    <property type="entry name" value="ATPase_F1/V1/A1_a/bsu_N_sf"/>
</dbReference>
<dbReference type="InterPro" id="IPR024034">
    <property type="entry name" value="ATPase_F1/V1_b/a_C"/>
</dbReference>
<name>A0A953NDJ1_9MOLU</name>
<keyword evidence="15" id="KW-1185">Reference proteome</keyword>
<keyword evidence="7 12" id="KW-1278">Translocase</keyword>
<dbReference type="SMART" id="SM00382">
    <property type="entry name" value="AAA"/>
    <property type="match status" value="1"/>
</dbReference>
<dbReference type="GO" id="GO:0045259">
    <property type="term" value="C:proton-transporting ATP synthase complex"/>
    <property type="evidence" value="ECO:0007669"/>
    <property type="project" value="UniProtKB-KW"/>
</dbReference>
<keyword evidence="12" id="KW-1003">Cell membrane</keyword>
<dbReference type="InterPro" id="IPR005722">
    <property type="entry name" value="ATP_synth_F1_bsu"/>
</dbReference>
<evidence type="ECO:0000256" key="3">
    <source>
        <dbReference type="ARBA" id="ARBA00022448"/>
    </source>
</evidence>
<dbReference type="GO" id="GO:0005886">
    <property type="term" value="C:plasma membrane"/>
    <property type="evidence" value="ECO:0007669"/>
    <property type="project" value="UniProtKB-SubCell"/>
</dbReference>
<dbReference type="InterPro" id="IPR004100">
    <property type="entry name" value="ATPase_F1/V1/A1_a/bsu_N"/>
</dbReference>
<comment type="subcellular location">
    <subcellularLocation>
        <location evidence="12">Cell membrane</location>
        <topology evidence="12">Peripheral membrane protein</topology>
    </subcellularLocation>
    <subcellularLocation>
        <location evidence="1">Membrane</location>
        <topology evidence="1">Peripheral membrane protein</topology>
    </subcellularLocation>
</comment>
<evidence type="ECO:0000256" key="12">
    <source>
        <dbReference type="HAMAP-Rule" id="MF_01347"/>
    </source>
</evidence>
<evidence type="ECO:0000256" key="7">
    <source>
        <dbReference type="ARBA" id="ARBA00022967"/>
    </source>
</evidence>
<dbReference type="GO" id="GO:0046933">
    <property type="term" value="F:proton-transporting ATP synthase activity, rotational mechanism"/>
    <property type="evidence" value="ECO:0007669"/>
    <property type="project" value="UniProtKB-UniRule"/>
</dbReference>
<protein>
    <recommendedName>
        <fullName evidence="12">ATP synthase subunit beta</fullName>
        <ecNumber evidence="12">7.1.2.2</ecNumber>
    </recommendedName>
    <alternativeName>
        <fullName evidence="12">ATP synthase F1 sector subunit beta</fullName>
    </alternativeName>
    <alternativeName>
        <fullName evidence="12">F-ATPase subunit beta</fullName>
    </alternativeName>
</protein>
<evidence type="ECO:0000259" key="13">
    <source>
        <dbReference type="SMART" id="SM00382"/>
    </source>
</evidence>
<evidence type="ECO:0000313" key="15">
    <source>
        <dbReference type="Proteomes" id="UP000772186"/>
    </source>
</evidence>
<dbReference type="InterPro" id="IPR020003">
    <property type="entry name" value="ATPase_a/bsu_AS"/>
</dbReference>
<evidence type="ECO:0000256" key="9">
    <source>
        <dbReference type="ARBA" id="ARBA00023136"/>
    </source>
</evidence>
<proteinExistence type="inferred from homology"/>
<dbReference type="InterPro" id="IPR003593">
    <property type="entry name" value="AAA+_ATPase"/>
</dbReference>
<reference evidence="14 15" key="1">
    <citation type="submission" date="2021-09" db="EMBL/GenBank/DDBJ databases">
        <title>WGS of Mycoplasma sp. Zaradi2 strains.</title>
        <authorList>
            <person name="Spergser J."/>
        </authorList>
    </citation>
    <scope>NUCLEOTIDE SEQUENCE [LARGE SCALE GENOMIC DNA]</scope>
    <source>
        <strain evidence="14 15">1331</strain>
    </source>
</reference>
<gene>
    <name evidence="12 14" type="primary">atpD</name>
    <name evidence="14" type="ORF">LAD73_02670</name>
</gene>
<dbReference type="Pfam" id="PF02874">
    <property type="entry name" value="ATP-synt_ab_N"/>
    <property type="match status" value="1"/>
</dbReference>
<dbReference type="PROSITE" id="PS00152">
    <property type="entry name" value="ATPASE_ALPHA_BETA"/>
    <property type="match status" value="1"/>
</dbReference>
<comment type="caution">
    <text evidence="14">The sequence shown here is derived from an EMBL/GenBank/DDBJ whole genome shotgun (WGS) entry which is preliminary data.</text>
</comment>
<dbReference type="CDD" id="cd18110">
    <property type="entry name" value="ATP-synt_F1_beta_C"/>
    <property type="match status" value="1"/>
</dbReference>
<comment type="similarity">
    <text evidence="2 12">Belongs to the ATPase alpha/beta chains family.</text>
</comment>
<keyword evidence="4 12" id="KW-0547">Nucleotide-binding</keyword>
<dbReference type="EC" id="7.1.2.2" evidence="12"/>
<dbReference type="PANTHER" id="PTHR15184">
    <property type="entry name" value="ATP SYNTHASE"/>
    <property type="match status" value="1"/>
</dbReference>
<dbReference type="InterPro" id="IPR055190">
    <property type="entry name" value="ATP-synt_VA_C"/>
</dbReference>
<evidence type="ECO:0000256" key="6">
    <source>
        <dbReference type="ARBA" id="ARBA00022840"/>
    </source>
</evidence>
<dbReference type="CDD" id="cd01133">
    <property type="entry name" value="F1-ATPase_beta_CD"/>
    <property type="match status" value="1"/>
</dbReference>
<keyword evidence="10 12" id="KW-0139">CF(1)</keyword>
<keyword evidence="11 12" id="KW-0066">ATP synthesis</keyword>
<dbReference type="NCBIfam" id="TIGR01039">
    <property type="entry name" value="atpD"/>
    <property type="match status" value="1"/>
</dbReference>
<dbReference type="Gene3D" id="2.40.10.170">
    <property type="match status" value="1"/>
</dbReference>
<dbReference type="Proteomes" id="UP000772186">
    <property type="component" value="Unassembled WGS sequence"/>
</dbReference>
<dbReference type="InterPro" id="IPR000194">
    <property type="entry name" value="ATPase_F1/V1/A1_a/bsu_nucl-bd"/>
</dbReference>
<dbReference type="AlphaFoldDB" id="A0A953NDJ1"/>
<dbReference type="FunFam" id="1.10.1140.10:FF:000005">
    <property type="entry name" value="ATP synthase subunit beta"/>
    <property type="match status" value="1"/>
</dbReference>
<evidence type="ECO:0000256" key="5">
    <source>
        <dbReference type="ARBA" id="ARBA00022781"/>
    </source>
</evidence>
<dbReference type="Gene3D" id="1.10.1140.10">
    <property type="entry name" value="Bovine Mitochondrial F1-atpase, Atp Synthase Beta Chain, Chain D, domain 3"/>
    <property type="match status" value="1"/>
</dbReference>
<dbReference type="InterPro" id="IPR050053">
    <property type="entry name" value="ATPase_alpha/beta_chains"/>
</dbReference>
<dbReference type="CDD" id="cd18115">
    <property type="entry name" value="ATP-synt_F1_beta_N"/>
    <property type="match status" value="1"/>
</dbReference>
<evidence type="ECO:0000313" key="14">
    <source>
        <dbReference type="EMBL" id="MBZ4195605.1"/>
    </source>
</evidence>